<evidence type="ECO:0000313" key="2">
    <source>
        <dbReference type="Proteomes" id="UP000253720"/>
    </source>
</evidence>
<gene>
    <name evidence="1" type="ORF">DLD99_22440</name>
</gene>
<organism evidence="1 2">
    <name type="scientific">Pseudomonas kribbensis</name>
    <dbReference type="NCBI Taxonomy" id="1628086"/>
    <lineage>
        <taxon>Bacteria</taxon>
        <taxon>Pseudomonadati</taxon>
        <taxon>Pseudomonadota</taxon>
        <taxon>Gammaproteobacteria</taxon>
        <taxon>Pseudomonadales</taxon>
        <taxon>Pseudomonadaceae</taxon>
        <taxon>Pseudomonas</taxon>
    </lineage>
</organism>
<dbReference type="KEGG" id="pke:DLD99_22440"/>
<sequence>MGNQGVLANQNLVANGSFEFLLNGWTKYPRNSPWISFSTQKYNGEDINTLAAGYGASISQEIVAPITPGQEARYVLKFLCESRHEGIALVRLASEGMAPVDIQIPPGSQRNTGQPLDFVPVEYSIDLPSTFSAGDILTFSLTSPTSRPDDYHLLVYLSGVVIELHLGPLKLKEFVLDGQPHPPASLVPLCLGAENTGTHALGFQVEEGNIWEGTAYSLEFGSNPDGAVVAYPDAPIDHPLHEDRALSCPALSLSAPHSMTLTLWSQYHAAPFLLQASLWHHRLDFLQVLPAAYFPVLALNQSVRLGVQVASFYTRQTLEGVPVTWTVAGRSIQVNVTTGADGWAYLDYRPDAAGVFNIGASVPSLYYTSGVVTQSLEVKVLATDPWDEVMAVVADKPEPWALKTGWPNRGSDYDLRIIVPEVLLQTEMSLGWKGDSQEQLKVGVSPQIDETVPITPSLELLWRLKNGDVLDGRFQLNLTCSKLLLPSADKLMRLARNELEIGRVLEADKTCVVDEQERATVQVEVVHRVTAGDGDPVQGALATWKLPDGTIVHSTTGAGGWTSVSYQPTSAGDHVIVVQIQAHPDAMPIEHTFVISAIATSPWKSEVTFLLDGVEVQRNTLGVLCRRGQTHTLKVLPNAGSAWIGKNISLNWRGEDPEIGLVISDPGTSKTLVAEGVEWTVASEAASSLSRQFQVEFRLEGEQTVRELSGRLLHVDLKEELSLLLDQVFRPLTGQPFDPCLGAVHSLNVLPYALSPLLGLNIWLKLTGTPLDQLGASINPAPDQPHRLNASGVQWELDFTAAVAGLFNVTVSLPELNFVAVATPMKLDHNKLRLTRLRDPAVDPVIGLDTAWVWAWVVSHFTGKPVAGASVIWEAEGTPTEVKADAEGASGFAYVPKAPGEHRVTSSVVSPFDDFKESLSTSATALPSDPWVEVRGSMDGLTAVPVGEQTYFPRRKAQHSLEVSAPAGNALIGRKLTLGMGGNGPSKLGFVFSTPNTLGLAQAFHGNLRYTFSVDDLRDGSCTFRLGAERLARLSPPIHMSVGVGDQVLTISAANRAAPILYWREAFVGVVSVLSSISGKAMVGVEVNFSGENGEIFTRVTDYYGNAKVRFVPKNPGPSAVICSVGTGASSQSITLPYELLEPREIASLTSPNTSGPVGARVSAEILVVSARNGQPLPNVEVKWAFLDLVLPPSTTDGEGKAKVEFRLPNMNRALLEATVVGGLAGWAGEHLEFRVIPNE</sequence>
<protein>
    <recommendedName>
        <fullName evidence="3">Ig-like domain repeat protein</fullName>
    </recommendedName>
</protein>
<dbReference type="InterPro" id="IPR008964">
    <property type="entry name" value="Invasin/intimin_cell_adhesion"/>
</dbReference>
<proteinExistence type="predicted"/>
<keyword evidence="2" id="KW-1185">Reference proteome</keyword>
<accession>A0A345RUZ9</accession>
<dbReference type="RefSeq" id="WP_114885104.1">
    <property type="nucleotide sequence ID" value="NZ_CP029608.1"/>
</dbReference>
<dbReference type="SUPFAM" id="SSF49373">
    <property type="entry name" value="Invasin/intimin cell-adhesion fragments"/>
    <property type="match status" value="1"/>
</dbReference>
<name>A0A345RUZ9_9PSED</name>
<dbReference type="AlphaFoldDB" id="A0A345RUZ9"/>
<dbReference type="EMBL" id="CP029608">
    <property type="protein sequence ID" value="AXI63115.1"/>
    <property type="molecule type" value="Genomic_DNA"/>
</dbReference>
<evidence type="ECO:0008006" key="3">
    <source>
        <dbReference type="Google" id="ProtNLM"/>
    </source>
</evidence>
<dbReference type="InterPro" id="IPR013783">
    <property type="entry name" value="Ig-like_fold"/>
</dbReference>
<dbReference type="Gene3D" id="2.60.40.10">
    <property type="entry name" value="Immunoglobulins"/>
    <property type="match status" value="1"/>
</dbReference>
<dbReference type="Gene3D" id="2.60.120.260">
    <property type="entry name" value="Galactose-binding domain-like"/>
    <property type="match status" value="1"/>
</dbReference>
<evidence type="ECO:0000313" key="1">
    <source>
        <dbReference type="EMBL" id="AXI63115.1"/>
    </source>
</evidence>
<dbReference type="Proteomes" id="UP000253720">
    <property type="component" value="Chromosome"/>
</dbReference>
<reference evidence="1 2" key="1">
    <citation type="submission" date="2018-05" db="EMBL/GenBank/DDBJ databases">
        <title>Complete genome sequence of Pseudomonas kribbensis 46-2(T).</title>
        <authorList>
            <person name="Jeong H."/>
            <person name="Lee S.-G."/>
            <person name="Rha E."/>
            <person name="Kim H."/>
        </authorList>
    </citation>
    <scope>NUCLEOTIDE SEQUENCE [LARGE SCALE GENOMIC DNA]</scope>
    <source>
        <strain evidence="1 2">46-2</strain>
    </source>
</reference>